<dbReference type="InterPro" id="IPR036942">
    <property type="entry name" value="Beta-barrel_TonB_sf"/>
</dbReference>
<reference evidence="15" key="1">
    <citation type="submission" date="2016-08" db="EMBL/GenBank/DDBJ databases">
        <authorList>
            <person name="Seilhamer J.J."/>
        </authorList>
    </citation>
    <scope>NUCLEOTIDE SEQUENCE</scope>
    <source>
        <strain evidence="15">86</strain>
    </source>
</reference>
<evidence type="ECO:0000256" key="8">
    <source>
        <dbReference type="ARBA" id="ARBA00023170"/>
    </source>
</evidence>
<evidence type="ECO:0000256" key="6">
    <source>
        <dbReference type="ARBA" id="ARBA00023077"/>
    </source>
</evidence>
<name>A0A212M0C2_9FIRM</name>
<evidence type="ECO:0000256" key="1">
    <source>
        <dbReference type="ARBA" id="ARBA00004571"/>
    </source>
</evidence>
<keyword evidence="3 10" id="KW-1134">Transmembrane beta strand</keyword>
<dbReference type="SUPFAM" id="SSF56935">
    <property type="entry name" value="Porins"/>
    <property type="match status" value="1"/>
</dbReference>
<evidence type="ECO:0000256" key="10">
    <source>
        <dbReference type="PROSITE-ProRule" id="PRU01360"/>
    </source>
</evidence>
<dbReference type="Gene3D" id="2.40.170.20">
    <property type="entry name" value="TonB-dependent receptor, beta-barrel domain"/>
    <property type="match status" value="1"/>
</dbReference>
<dbReference type="CDD" id="cd01347">
    <property type="entry name" value="ligand_gated_channel"/>
    <property type="match status" value="1"/>
</dbReference>
<feature type="domain" description="TonB-dependent receptor-like beta-barrel" evidence="13">
    <location>
        <begin position="210"/>
        <end position="623"/>
    </location>
</feature>
<evidence type="ECO:0000256" key="5">
    <source>
        <dbReference type="ARBA" id="ARBA00022729"/>
    </source>
</evidence>
<evidence type="ECO:0000256" key="2">
    <source>
        <dbReference type="ARBA" id="ARBA00022448"/>
    </source>
</evidence>
<feature type="signal peptide" evidence="12">
    <location>
        <begin position="1"/>
        <end position="21"/>
    </location>
</feature>
<evidence type="ECO:0000256" key="7">
    <source>
        <dbReference type="ARBA" id="ARBA00023136"/>
    </source>
</evidence>
<dbReference type="RefSeq" id="WP_288185617.1">
    <property type="nucleotide sequence ID" value="NZ_LT608335.1"/>
</dbReference>
<comment type="subcellular location">
    <subcellularLocation>
        <location evidence="1 10">Cell outer membrane</location>
        <topology evidence="1 10">Multi-pass membrane protein</topology>
    </subcellularLocation>
</comment>
<evidence type="ECO:0000256" key="4">
    <source>
        <dbReference type="ARBA" id="ARBA00022692"/>
    </source>
</evidence>
<keyword evidence="2 10" id="KW-0813">Transport</keyword>
<dbReference type="EMBL" id="FMJE01000006">
    <property type="protein sequence ID" value="SCM83099.1"/>
    <property type="molecule type" value="Genomic_DNA"/>
</dbReference>
<dbReference type="GO" id="GO:0009279">
    <property type="term" value="C:cell outer membrane"/>
    <property type="evidence" value="ECO:0007669"/>
    <property type="project" value="UniProtKB-SubCell"/>
</dbReference>
<keyword evidence="5 12" id="KW-0732">Signal</keyword>
<keyword evidence="4 10" id="KW-0812">Transmembrane</keyword>
<dbReference type="GO" id="GO:0015344">
    <property type="term" value="F:siderophore uptake transmembrane transporter activity"/>
    <property type="evidence" value="ECO:0007669"/>
    <property type="project" value="TreeGrafter"/>
</dbReference>
<dbReference type="Pfam" id="PF00593">
    <property type="entry name" value="TonB_dep_Rec_b-barrel"/>
    <property type="match status" value="1"/>
</dbReference>
<protein>
    <submittedName>
        <fullName evidence="15">TonB-dependent receptor</fullName>
    </submittedName>
</protein>
<dbReference type="GO" id="GO:0044718">
    <property type="term" value="P:siderophore transmembrane transport"/>
    <property type="evidence" value="ECO:0007669"/>
    <property type="project" value="TreeGrafter"/>
</dbReference>
<evidence type="ECO:0000313" key="15">
    <source>
        <dbReference type="EMBL" id="SCM83099.1"/>
    </source>
</evidence>
<evidence type="ECO:0000256" key="9">
    <source>
        <dbReference type="ARBA" id="ARBA00023237"/>
    </source>
</evidence>
<accession>A0A212M0C2</accession>
<keyword evidence="7 10" id="KW-0472">Membrane</keyword>
<feature type="chain" id="PRO_5039586355" evidence="12">
    <location>
        <begin position="22"/>
        <end position="646"/>
    </location>
</feature>
<evidence type="ECO:0000256" key="11">
    <source>
        <dbReference type="RuleBase" id="RU003357"/>
    </source>
</evidence>
<dbReference type="AlphaFoldDB" id="A0A212M0C2"/>
<organism evidence="15">
    <name type="scientific">uncultured Sporomusa sp</name>
    <dbReference type="NCBI Taxonomy" id="307249"/>
    <lineage>
        <taxon>Bacteria</taxon>
        <taxon>Bacillati</taxon>
        <taxon>Bacillota</taxon>
        <taxon>Negativicutes</taxon>
        <taxon>Selenomonadales</taxon>
        <taxon>Sporomusaceae</taxon>
        <taxon>Sporomusa</taxon>
        <taxon>environmental samples</taxon>
    </lineage>
</organism>
<dbReference type="InterPro" id="IPR012910">
    <property type="entry name" value="Plug_dom"/>
</dbReference>
<evidence type="ECO:0000259" key="14">
    <source>
        <dbReference type="Pfam" id="PF07715"/>
    </source>
</evidence>
<keyword evidence="8 15" id="KW-0675">Receptor</keyword>
<dbReference type="InterPro" id="IPR000531">
    <property type="entry name" value="Beta-barrel_TonB"/>
</dbReference>
<gene>
    <name evidence="15" type="ORF">KL86SPO_60061</name>
</gene>
<dbReference type="PROSITE" id="PS52016">
    <property type="entry name" value="TONB_DEPENDENT_REC_3"/>
    <property type="match status" value="1"/>
</dbReference>
<dbReference type="Gene3D" id="2.170.130.10">
    <property type="entry name" value="TonB-dependent receptor, plug domain"/>
    <property type="match status" value="1"/>
</dbReference>
<dbReference type="PANTHER" id="PTHR30069:SF29">
    <property type="entry name" value="HEMOGLOBIN AND HEMOGLOBIN-HAPTOGLOBIN-BINDING PROTEIN 1-RELATED"/>
    <property type="match status" value="1"/>
</dbReference>
<dbReference type="PANTHER" id="PTHR30069">
    <property type="entry name" value="TONB-DEPENDENT OUTER MEMBRANE RECEPTOR"/>
    <property type="match status" value="1"/>
</dbReference>
<dbReference type="InterPro" id="IPR037066">
    <property type="entry name" value="Plug_dom_sf"/>
</dbReference>
<keyword evidence="6 11" id="KW-0798">TonB box</keyword>
<sequence>MKKKTLLALIALTLSTTHTYAEEMPPEEFTLPEIVVTATKTGMDKKLVPASVEVISKADIQARGAQTLKDVISTATDISIIRSTGRDAISIRGFESRFSMILIDGRRLSSEIDQNYELDRIPLENVERIEIVRGPVNSLYGTDAMGGVVNIITRQAVEPGFTVSLAHGAFTGNKGAKDNYNFTYDSGIHGKTGVTISGSHLENDASFKSDGTTYAPYGVRKNISARVDYQLTENEALTLTAAYMNEDTRELAYKQTAKGAIKANIHDDNERYDYSLSYTKQQSDSSVFLRAYLSDYYKKVDVHNLANAQLMNYGDSHRTLPGFEARLTRNVGSDHVLTYGGEYRPEKFRGTGVRTGEGIFYVDYEGKSFEGSSIDLTYSALYIQDQWQISPKLLAVTSLRYDDSNKFESNLSPKLGLTYEASSDSRVKLNIAKGFRSPTPNQLYISSQVNRNGKVVTLDGNANLQSEESDSYELSLEKDWGKATGKLTYFSNKLDNMIEESWVSATRIQYENISKATLQGVEAELKYPLSDTFSWSVNYTNLDATNDVTNTRLLNRAKHKLASRLSYNDQKTVRANLWCEMYADYLHDAGSNVEKNKSYSIWNLNVEKSLDKNNTLSVGIENLLNKKDDDLSLQGMYIHSKLLMKF</sequence>
<evidence type="ECO:0000259" key="13">
    <source>
        <dbReference type="Pfam" id="PF00593"/>
    </source>
</evidence>
<keyword evidence="9 10" id="KW-0998">Cell outer membrane</keyword>
<proteinExistence type="inferred from homology"/>
<dbReference type="InterPro" id="IPR039426">
    <property type="entry name" value="TonB-dep_rcpt-like"/>
</dbReference>
<comment type="similarity">
    <text evidence="10 11">Belongs to the TonB-dependent receptor family.</text>
</comment>
<feature type="domain" description="TonB-dependent receptor plug" evidence="14">
    <location>
        <begin position="45"/>
        <end position="148"/>
    </location>
</feature>
<evidence type="ECO:0000256" key="3">
    <source>
        <dbReference type="ARBA" id="ARBA00022452"/>
    </source>
</evidence>
<dbReference type="Pfam" id="PF07715">
    <property type="entry name" value="Plug"/>
    <property type="match status" value="1"/>
</dbReference>
<evidence type="ECO:0000256" key="12">
    <source>
        <dbReference type="SAM" id="SignalP"/>
    </source>
</evidence>